<keyword evidence="2" id="KW-1185">Reference proteome</keyword>
<evidence type="ECO:0000313" key="1">
    <source>
        <dbReference type="EMBL" id="AXC09907.1"/>
    </source>
</evidence>
<dbReference type="KEGG" id="abas:ACPOL_0532"/>
<gene>
    <name evidence="1" type="ORF">ACPOL_0532</name>
</gene>
<protein>
    <submittedName>
        <fullName evidence="1">Uncharacterized protein</fullName>
    </submittedName>
</protein>
<evidence type="ECO:0000313" key="2">
    <source>
        <dbReference type="Proteomes" id="UP000253606"/>
    </source>
</evidence>
<reference evidence="1 2" key="1">
    <citation type="journal article" date="2018" name="Front. Microbiol.">
        <title>Hydrolytic Capabilities as a Key to Environmental Success: Chitinolytic and Cellulolytic Acidobacteria From Acidic Sub-arctic Soils and Boreal Peatlands.</title>
        <authorList>
            <person name="Belova S.E."/>
            <person name="Ravin N.V."/>
            <person name="Pankratov T.A."/>
            <person name="Rakitin A.L."/>
            <person name="Ivanova A.A."/>
            <person name="Beletsky A.V."/>
            <person name="Mardanov A.V."/>
            <person name="Sinninghe Damste J.S."/>
            <person name="Dedysh S.N."/>
        </authorList>
    </citation>
    <scope>NUCLEOTIDE SEQUENCE [LARGE SCALE GENOMIC DNA]</scope>
    <source>
        <strain evidence="1 2">SBC82</strain>
    </source>
</reference>
<name>A0A2Z5FTR3_9BACT</name>
<accession>A0A2Z5FTR3</accession>
<sequence>MLDMCAELVRAGYGILEDLAVVNSQILYLKSGEIYWLGPHEVMRLQ</sequence>
<organism evidence="1 2">
    <name type="scientific">Acidisarcina polymorpha</name>
    <dbReference type="NCBI Taxonomy" id="2211140"/>
    <lineage>
        <taxon>Bacteria</taxon>
        <taxon>Pseudomonadati</taxon>
        <taxon>Acidobacteriota</taxon>
        <taxon>Terriglobia</taxon>
        <taxon>Terriglobales</taxon>
        <taxon>Acidobacteriaceae</taxon>
        <taxon>Acidisarcina</taxon>
    </lineage>
</organism>
<dbReference type="Proteomes" id="UP000253606">
    <property type="component" value="Chromosome"/>
</dbReference>
<dbReference type="AlphaFoldDB" id="A0A2Z5FTR3"/>
<proteinExistence type="predicted"/>
<dbReference type="EMBL" id="CP030840">
    <property type="protein sequence ID" value="AXC09907.1"/>
    <property type="molecule type" value="Genomic_DNA"/>
</dbReference>